<keyword evidence="12" id="KW-0808">Transferase</keyword>
<dbReference type="GeneID" id="63786780"/>
<evidence type="ECO:0000256" key="4">
    <source>
        <dbReference type="ARBA" id="ARBA00022540"/>
    </source>
</evidence>
<dbReference type="Pfam" id="PF00483">
    <property type="entry name" value="NTP_transferase"/>
    <property type="match status" value="1"/>
</dbReference>
<dbReference type="GO" id="GO:0003743">
    <property type="term" value="F:translation initiation factor activity"/>
    <property type="evidence" value="ECO:0007669"/>
    <property type="project" value="UniProtKB-KW"/>
</dbReference>
<dbReference type="EMBL" id="MCFI01000027">
    <property type="protein sequence ID" value="ORY75103.1"/>
    <property type="molecule type" value="Genomic_DNA"/>
</dbReference>
<dbReference type="SUPFAM" id="SSF53448">
    <property type="entry name" value="Nucleotide-diphospho-sugar transferases"/>
    <property type="match status" value="1"/>
</dbReference>
<dbReference type="OrthoDB" id="10250549at2759"/>
<dbReference type="STRING" id="56484.A0A1Y2EU58"/>
<proteinExistence type="inferred from homology"/>
<dbReference type="GO" id="GO:0016740">
    <property type="term" value="F:transferase activity"/>
    <property type="evidence" value="ECO:0007669"/>
    <property type="project" value="UniProtKB-KW"/>
</dbReference>
<dbReference type="Gene3D" id="2.160.10.10">
    <property type="entry name" value="Hexapeptide repeat proteins"/>
    <property type="match status" value="1"/>
</dbReference>
<comment type="subcellular location">
    <subcellularLocation>
        <location evidence="1">Cytoplasm</location>
        <location evidence="1">Cytosol</location>
    </subcellularLocation>
</comment>
<organism evidence="12 13">
    <name type="scientific">Protomyces lactucae-debilis</name>
    <dbReference type="NCBI Taxonomy" id="2754530"/>
    <lineage>
        <taxon>Eukaryota</taxon>
        <taxon>Fungi</taxon>
        <taxon>Dikarya</taxon>
        <taxon>Ascomycota</taxon>
        <taxon>Taphrinomycotina</taxon>
        <taxon>Taphrinomycetes</taxon>
        <taxon>Taphrinales</taxon>
        <taxon>Protomycetaceae</taxon>
        <taxon>Protomyces</taxon>
    </lineage>
</organism>
<feature type="domain" description="Nucleotidyl transferase" evidence="10">
    <location>
        <begin position="17"/>
        <end position="159"/>
    </location>
</feature>
<keyword evidence="3" id="KW-0963">Cytoplasm</keyword>
<name>A0A1Y2EU58_PROLT</name>
<evidence type="ECO:0000256" key="3">
    <source>
        <dbReference type="ARBA" id="ARBA00022490"/>
    </source>
</evidence>
<dbReference type="OMA" id="IRTQMCW"/>
<reference evidence="12 13" key="1">
    <citation type="submission" date="2016-07" db="EMBL/GenBank/DDBJ databases">
        <title>Pervasive Adenine N6-methylation of Active Genes in Fungi.</title>
        <authorList>
            <consortium name="DOE Joint Genome Institute"/>
            <person name="Mondo S.J."/>
            <person name="Dannebaum R.O."/>
            <person name="Kuo R.C."/>
            <person name="Labutti K."/>
            <person name="Haridas S."/>
            <person name="Kuo A."/>
            <person name="Salamov A."/>
            <person name="Ahrendt S.R."/>
            <person name="Lipzen A."/>
            <person name="Sullivan W."/>
            <person name="Andreopoulos W.B."/>
            <person name="Clum A."/>
            <person name="Lindquist E."/>
            <person name="Daum C."/>
            <person name="Ramamoorthy G.K."/>
            <person name="Gryganskyi A."/>
            <person name="Culley D."/>
            <person name="Magnuson J.K."/>
            <person name="James T.Y."/>
            <person name="O'Malley M.A."/>
            <person name="Stajich J.E."/>
            <person name="Spatafora J.W."/>
            <person name="Visel A."/>
            <person name="Grigoriev I.V."/>
        </authorList>
    </citation>
    <scope>NUCLEOTIDE SEQUENCE [LARGE SCALE GENOMIC DNA]</scope>
    <source>
        <strain evidence="12 13">12-1054</strain>
    </source>
</reference>
<gene>
    <name evidence="12" type="ORF">BCR37DRAFT_384153</name>
</gene>
<keyword evidence="4" id="KW-0396">Initiation factor</keyword>
<comment type="function">
    <text evidence="8">Acts as a component of the translation initiation factor 2B (eIF2B) complex, which catalyzes the exchange of GDP for GTP on the eukaryotic initiation factor 2 (eIF2) complex gamma subunit. Its guanine nucleotide exchange factor activity is repressed when bound to eIF2 complex phosphorylated on the alpha subunit, thereby limiting the amount of methionyl-initiator methionine tRNA available to the ribosome and consequently global translation is repressed.</text>
</comment>
<evidence type="ECO:0000256" key="9">
    <source>
        <dbReference type="ARBA" id="ARBA00046432"/>
    </source>
</evidence>
<evidence type="ECO:0000256" key="1">
    <source>
        <dbReference type="ARBA" id="ARBA00004514"/>
    </source>
</evidence>
<evidence type="ECO:0000313" key="13">
    <source>
        <dbReference type="Proteomes" id="UP000193685"/>
    </source>
</evidence>
<dbReference type="AlphaFoldDB" id="A0A1Y2EU58"/>
<dbReference type="InterPro" id="IPR005835">
    <property type="entry name" value="NTP_transferase_dom"/>
</dbReference>
<evidence type="ECO:0000259" key="10">
    <source>
        <dbReference type="Pfam" id="PF00483"/>
    </source>
</evidence>
<dbReference type="Proteomes" id="UP000193685">
    <property type="component" value="Unassembled WGS sequence"/>
</dbReference>
<sequence length="427" mass="46970">MSGQRSTKLGPAPEFTAIILAGPGGNLAPLSDPENMPKCLLPVVNRAMISYPLSWVEKAGITHCLVLCLEEHETAIAAWMKQTWAKLSTAGLKPTLVATSSDDELVGSADAIRLLMKNHTKHKIRSDVVILACDTVCDAAPYALLDQHRLAEASFTALYHRQHGEDIMTPQKRASKTFTGYEAETNTLLLSQSEADLEGDELEVRMSMLWKYPKVELTTTLQDCHLYVCKKWILDLIVNLPVLSRLNTELLPLLCKAQFQSLTRRKYDIRDDVRCSIHIMEQDPPVPFCGRVNMTQSYIDINKHALRVTTQPRLGANVVLGDRSTVGPDSLVGADTLIDDKVTIKRTILGAHCKIGKMARLTGCLIMDNVIIGDSVKLENCTVGQGAVIGDRSSLRDCIVGGKYTVSDKMEAKSEHFVVGGEISMTL</sequence>
<dbReference type="RefSeq" id="XP_040722215.1">
    <property type="nucleotide sequence ID" value="XM_040870181.1"/>
</dbReference>
<evidence type="ECO:0000256" key="7">
    <source>
        <dbReference type="ARBA" id="ARBA00044229"/>
    </source>
</evidence>
<evidence type="ECO:0000256" key="8">
    <source>
        <dbReference type="ARBA" id="ARBA00045373"/>
    </source>
</evidence>
<dbReference type="GO" id="GO:0005085">
    <property type="term" value="F:guanyl-nucleotide exchange factor activity"/>
    <property type="evidence" value="ECO:0007669"/>
    <property type="project" value="TreeGrafter"/>
</dbReference>
<keyword evidence="13" id="KW-1185">Reference proteome</keyword>
<dbReference type="CDD" id="cd04652">
    <property type="entry name" value="LbH_eIF2B_gamma_C"/>
    <property type="match status" value="1"/>
</dbReference>
<dbReference type="GO" id="GO:0002183">
    <property type="term" value="P:cytoplasmic translational initiation"/>
    <property type="evidence" value="ECO:0007669"/>
    <property type="project" value="TreeGrafter"/>
</dbReference>
<dbReference type="InterPro" id="IPR029044">
    <property type="entry name" value="Nucleotide-diphossugar_trans"/>
</dbReference>
<keyword evidence="5" id="KW-0648">Protein biosynthesis</keyword>
<feature type="domain" description="EIF2B subunit epsilon/gamma LbH" evidence="11">
    <location>
        <begin position="316"/>
        <end position="410"/>
    </location>
</feature>
<protein>
    <recommendedName>
        <fullName evidence="6">Translation initiation factor eIF2B subunit gamma</fullName>
    </recommendedName>
    <alternativeName>
        <fullName evidence="7">eIF2B GDP-GTP exchange factor subunit gamma</fullName>
    </alternativeName>
</protein>
<accession>A0A1Y2EU58</accession>
<comment type="subunit">
    <text evidence="9">Component of the translation initiation factor 2B (eIF2B) complex which is a heterodecamer of two sets of five different subunits: alpha, beta, gamma, delta and epsilon. Subunits alpha, beta and delta comprise a regulatory subcomplex and subunits epsilon and gamma comprise a catalytic subcomplex. Within the complex, the hexameric regulatory complex resides at the center, with the two heterodimeric catalytic subcomplexes bound on opposite sides.</text>
</comment>
<comment type="caution">
    <text evidence="12">The sequence shown here is derived from an EMBL/GenBank/DDBJ whole genome shotgun (WGS) entry which is preliminary data.</text>
</comment>
<dbReference type="InterPro" id="IPR056764">
    <property type="entry name" value="LbH_EIF2B3/5"/>
</dbReference>
<evidence type="ECO:0000313" key="12">
    <source>
        <dbReference type="EMBL" id="ORY75103.1"/>
    </source>
</evidence>
<dbReference type="CDD" id="cd04198">
    <property type="entry name" value="eIF-2B_gamma_N"/>
    <property type="match status" value="1"/>
</dbReference>
<evidence type="ECO:0000256" key="6">
    <source>
        <dbReference type="ARBA" id="ARBA00044196"/>
    </source>
</evidence>
<evidence type="ECO:0000259" key="11">
    <source>
        <dbReference type="Pfam" id="PF25084"/>
    </source>
</evidence>
<dbReference type="PANTHER" id="PTHR45989">
    <property type="entry name" value="TRANSLATION INITIATION FACTOR EIF-2B SUBUNIT GAMMA"/>
    <property type="match status" value="1"/>
</dbReference>
<evidence type="ECO:0000256" key="2">
    <source>
        <dbReference type="ARBA" id="ARBA00007878"/>
    </source>
</evidence>
<dbReference type="InterPro" id="IPR051960">
    <property type="entry name" value="eIF2B_gamma"/>
</dbReference>
<dbReference type="Gene3D" id="3.90.550.10">
    <property type="entry name" value="Spore Coat Polysaccharide Biosynthesis Protein SpsA, Chain A"/>
    <property type="match status" value="1"/>
</dbReference>
<dbReference type="PANTHER" id="PTHR45989:SF1">
    <property type="entry name" value="TRANSLATION INITIATION FACTOR EIF-2B SUBUNIT GAMMA"/>
    <property type="match status" value="1"/>
</dbReference>
<dbReference type="GO" id="GO:0005851">
    <property type="term" value="C:eukaryotic translation initiation factor 2B complex"/>
    <property type="evidence" value="ECO:0007669"/>
    <property type="project" value="TreeGrafter"/>
</dbReference>
<comment type="similarity">
    <text evidence="2">Belongs to the eIF-2B gamma/epsilon subunits family.</text>
</comment>
<evidence type="ECO:0000256" key="5">
    <source>
        <dbReference type="ARBA" id="ARBA00022917"/>
    </source>
</evidence>
<dbReference type="GO" id="GO:0005829">
    <property type="term" value="C:cytosol"/>
    <property type="evidence" value="ECO:0007669"/>
    <property type="project" value="UniProtKB-SubCell"/>
</dbReference>
<dbReference type="Pfam" id="PF25084">
    <property type="entry name" value="LbH_EIF2B"/>
    <property type="match status" value="1"/>
</dbReference>